<dbReference type="AlphaFoldDB" id="A0A550C049"/>
<evidence type="ECO:0000313" key="3">
    <source>
        <dbReference type="Proteomes" id="UP000320762"/>
    </source>
</evidence>
<evidence type="ECO:0000256" key="1">
    <source>
        <dbReference type="SAM" id="MobiDB-lite"/>
    </source>
</evidence>
<dbReference type="Proteomes" id="UP000320762">
    <property type="component" value="Unassembled WGS sequence"/>
</dbReference>
<feature type="region of interest" description="Disordered" evidence="1">
    <location>
        <begin position="155"/>
        <end position="180"/>
    </location>
</feature>
<evidence type="ECO:0000313" key="2">
    <source>
        <dbReference type="EMBL" id="TRM58164.1"/>
    </source>
</evidence>
<sequence>MKLDNVNLFELALNEARADEAVRACGAEMEAEAKMAAKAEPAAQEELAEQKLREDLAEVGAQAEVEAKEELAAEEILMLKEDVASGAVPAVPTPNMAAVAVAAATGAQPPTSLRVSTQEAQEEDDTKNIPSSPLALYYPEDALEEDENIPPVAVYYPSPAQKRKACDTPDESPSRKRARPVLTPIVDNHAAELEARLEIPLRERQVLQREKEGVRWDDATREALETLGCL</sequence>
<organism evidence="2 3">
    <name type="scientific">Schizophyllum amplum</name>
    <dbReference type="NCBI Taxonomy" id="97359"/>
    <lineage>
        <taxon>Eukaryota</taxon>
        <taxon>Fungi</taxon>
        <taxon>Dikarya</taxon>
        <taxon>Basidiomycota</taxon>
        <taxon>Agaricomycotina</taxon>
        <taxon>Agaricomycetes</taxon>
        <taxon>Agaricomycetidae</taxon>
        <taxon>Agaricales</taxon>
        <taxon>Schizophyllaceae</taxon>
        <taxon>Schizophyllum</taxon>
    </lineage>
</organism>
<name>A0A550C049_9AGAR</name>
<proteinExistence type="predicted"/>
<protein>
    <submittedName>
        <fullName evidence="2">Uncharacterized protein</fullName>
    </submittedName>
</protein>
<feature type="region of interest" description="Disordered" evidence="1">
    <location>
        <begin position="106"/>
        <end position="133"/>
    </location>
</feature>
<gene>
    <name evidence="2" type="ORF">BD626DRAFT_573800</name>
</gene>
<comment type="caution">
    <text evidence="2">The sequence shown here is derived from an EMBL/GenBank/DDBJ whole genome shotgun (WGS) entry which is preliminary data.</text>
</comment>
<reference evidence="2 3" key="1">
    <citation type="journal article" date="2019" name="New Phytol.">
        <title>Comparative genomics reveals unique wood-decay strategies and fruiting body development in the Schizophyllaceae.</title>
        <authorList>
            <person name="Almasi E."/>
            <person name="Sahu N."/>
            <person name="Krizsan K."/>
            <person name="Balint B."/>
            <person name="Kovacs G.M."/>
            <person name="Kiss B."/>
            <person name="Cseklye J."/>
            <person name="Drula E."/>
            <person name="Henrissat B."/>
            <person name="Nagy I."/>
            <person name="Chovatia M."/>
            <person name="Adam C."/>
            <person name="LaButti K."/>
            <person name="Lipzen A."/>
            <person name="Riley R."/>
            <person name="Grigoriev I.V."/>
            <person name="Nagy L.G."/>
        </authorList>
    </citation>
    <scope>NUCLEOTIDE SEQUENCE [LARGE SCALE GENOMIC DNA]</scope>
    <source>
        <strain evidence="2 3">NL-1724</strain>
    </source>
</reference>
<keyword evidence="3" id="KW-1185">Reference proteome</keyword>
<dbReference type="EMBL" id="VDMD01000038">
    <property type="protein sequence ID" value="TRM58164.1"/>
    <property type="molecule type" value="Genomic_DNA"/>
</dbReference>
<accession>A0A550C049</accession>